<dbReference type="GO" id="GO:0030659">
    <property type="term" value="C:cytoplasmic vesicle membrane"/>
    <property type="evidence" value="ECO:0007669"/>
    <property type="project" value="TreeGrafter"/>
</dbReference>
<dbReference type="PANTHER" id="PTHR48041">
    <property type="entry name" value="ABC TRANSPORTER G FAMILY MEMBER 28"/>
    <property type="match status" value="1"/>
</dbReference>
<dbReference type="Pfam" id="PF00005">
    <property type="entry name" value="ABC_tran"/>
    <property type="match status" value="1"/>
</dbReference>
<dbReference type="EMBL" id="LR912119">
    <property type="protein sequence ID" value="CAD7254777.1"/>
    <property type="molecule type" value="Genomic_DNA"/>
</dbReference>
<feature type="non-terminal residue" evidence="8">
    <location>
        <position position="126"/>
    </location>
</feature>
<evidence type="ECO:0000313" key="9">
    <source>
        <dbReference type="Proteomes" id="UP000677054"/>
    </source>
</evidence>
<dbReference type="GO" id="GO:0042626">
    <property type="term" value="F:ATPase-coupled transmembrane transporter activity"/>
    <property type="evidence" value="ECO:0007669"/>
    <property type="project" value="TreeGrafter"/>
</dbReference>
<dbReference type="InterPro" id="IPR027417">
    <property type="entry name" value="P-loop_NTPase"/>
</dbReference>
<dbReference type="InterPro" id="IPR050352">
    <property type="entry name" value="ABCG_transporters"/>
</dbReference>
<feature type="non-terminal residue" evidence="8">
    <location>
        <position position="1"/>
    </location>
</feature>
<evidence type="ECO:0000256" key="2">
    <source>
        <dbReference type="ARBA" id="ARBA00005814"/>
    </source>
</evidence>
<comment type="subcellular location">
    <subcellularLocation>
        <location evidence="1">Membrane</location>
        <topology evidence="1">Multi-pass membrane protein</topology>
    </subcellularLocation>
</comment>
<comment type="similarity">
    <text evidence="2">Belongs to the ABC transporter superfamily. ABCG family. Eye pigment precursor importer (TC 3.A.1.204) subfamily.</text>
</comment>
<evidence type="ECO:0000256" key="1">
    <source>
        <dbReference type="ARBA" id="ARBA00004141"/>
    </source>
</evidence>
<dbReference type="PANTHER" id="PTHR48041:SF139">
    <property type="entry name" value="PROTEIN SCARLET"/>
    <property type="match status" value="1"/>
</dbReference>
<protein>
    <recommendedName>
        <fullName evidence="7">ABC transporter domain-containing protein</fullName>
    </recommendedName>
</protein>
<keyword evidence="6" id="KW-0472">Membrane</keyword>
<keyword evidence="3" id="KW-0813">Transport</keyword>
<organism evidence="8">
    <name type="scientific">Darwinula stevensoni</name>
    <dbReference type="NCBI Taxonomy" id="69355"/>
    <lineage>
        <taxon>Eukaryota</taxon>
        <taxon>Metazoa</taxon>
        <taxon>Ecdysozoa</taxon>
        <taxon>Arthropoda</taxon>
        <taxon>Crustacea</taxon>
        <taxon>Oligostraca</taxon>
        <taxon>Ostracoda</taxon>
        <taxon>Podocopa</taxon>
        <taxon>Podocopida</taxon>
        <taxon>Darwinulocopina</taxon>
        <taxon>Darwinuloidea</taxon>
        <taxon>Darwinulidae</taxon>
        <taxon>Darwinula</taxon>
    </lineage>
</organism>
<dbReference type="EMBL" id="CAJPEV010012601">
    <property type="protein sequence ID" value="CAG0906530.1"/>
    <property type="molecule type" value="Genomic_DNA"/>
</dbReference>
<dbReference type="OrthoDB" id="66620at2759"/>
<dbReference type="SUPFAM" id="SSF52540">
    <property type="entry name" value="P-loop containing nucleoside triphosphate hydrolases"/>
    <property type="match status" value="1"/>
</dbReference>
<evidence type="ECO:0000256" key="6">
    <source>
        <dbReference type="ARBA" id="ARBA00023136"/>
    </source>
</evidence>
<evidence type="ECO:0000256" key="4">
    <source>
        <dbReference type="ARBA" id="ARBA00022692"/>
    </source>
</evidence>
<accession>A0A7R9AJ82</accession>
<dbReference type="GO" id="GO:0005886">
    <property type="term" value="C:plasma membrane"/>
    <property type="evidence" value="ECO:0007669"/>
    <property type="project" value="TreeGrafter"/>
</dbReference>
<gene>
    <name evidence="8" type="ORF">DSTB1V02_LOCUS14523</name>
</gene>
<keyword evidence="9" id="KW-1185">Reference proteome</keyword>
<evidence type="ECO:0000313" key="8">
    <source>
        <dbReference type="EMBL" id="CAD7254777.1"/>
    </source>
</evidence>
<dbReference type="Proteomes" id="UP000677054">
    <property type="component" value="Unassembled WGS sequence"/>
</dbReference>
<feature type="domain" description="ABC transporter" evidence="7">
    <location>
        <begin position="13"/>
        <end position="72"/>
    </location>
</feature>
<keyword evidence="4" id="KW-0812">Transmembrane</keyword>
<sequence length="126" mass="13889">ATLRLGRGRKKDERERRVEELLRELSLLDCASTLIGSPGRLKGISGGEKKRLAFASEVITDPPLLFCDEPTTGLDSHNAVRVTRLLKALAERGKTVLCTVHQPNSELFGMFDQLMLVAEGRIAFQG</sequence>
<dbReference type="GO" id="GO:0016887">
    <property type="term" value="F:ATP hydrolysis activity"/>
    <property type="evidence" value="ECO:0007669"/>
    <property type="project" value="InterPro"/>
</dbReference>
<reference evidence="8" key="1">
    <citation type="submission" date="2020-11" db="EMBL/GenBank/DDBJ databases">
        <authorList>
            <person name="Tran Van P."/>
        </authorList>
    </citation>
    <scope>NUCLEOTIDE SEQUENCE</scope>
</reference>
<evidence type="ECO:0000256" key="5">
    <source>
        <dbReference type="ARBA" id="ARBA00022989"/>
    </source>
</evidence>
<dbReference type="InterPro" id="IPR003439">
    <property type="entry name" value="ABC_transporter-like_ATP-bd"/>
</dbReference>
<proteinExistence type="inferred from homology"/>
<dbReference type="GO" id="GO:0005524">
    <property type="term" value="F:ATP binding"/>
    <property type="evidence" value="ECO:0007669"/>
    <property type="project" value="InterPro"/>
</dbReference>
<dbReference type="Gene3D" id="3.40.50.300">
    <property type="entry name" value="P-loop containing nucleotide triphosphate hydrolases"/>
    <property type="match status" value="1"/>
</dbReference>
<evidence type="ECO:0000256" key="3">
    <source>
        <dbReference type="ARBA" id="ARBA00022448"/>
    </source>
</evidence>
<dbReference type="AlphaFoldDB" id="A0A7R9AJ82"/>
<evidence type="ECO:0000259" key="7">
    <source>
        <dbReference type="Pfam" id="PF00005"/>
    </source>
</evidence>
<name>A0A7R9AJ82_9CRUS</name>
<keyword evidence="5" id="KW-1133">Transmembrane helix</keyword>